<keyword evidence="3" id="KW-0863">Zinc-finger</keyword>
<dbReference type="GO" id="GO:0005634">
    <property type="term" value="C:nucleus"/>
    <property type="evidence" value="ECO:0007669"/>
    <property type="project" value="UniProtKB-SubCell"/>
</dbReference>
<evidence type="ECO:0000256" key="3">
    <source>
        <dbReference type="ARBA" id="ARBA00022771"/>
    </source>
</evidence>
<keyword evidence="2" id="KW-0479">Metal-binding</keyword>
<evidence type="ECO:0000256" key="1">
    <source>
        <dbReference type="ARBA" id="ARBA00004123"/>
    </source>
</evidence>
<name>A0ABD3DM93_9LAMI</name>
<evidence type="ECO:0000256" key="6">
    <source>
        <dbReference type="SAM" id="MobiDB-lite"/>
    </source>
</evidence>
<feature type="region of interest" description="Disordered" evidence="6">
    <location>
        <begin position="1"/>
        <end position="35"/>
    </location>
</feature>
<dbReference type="EMBL" id="JAVIJP010000016">
    <property type="protein sequence ID" value="KAL3642011.1"/>
    <property type="molecule type" value="Genomic_DNA"/>
</dbReference>
<protein>
    <recommendedName>
        <fullName evidence="12">Oberon PHD finger domain-containing protein</fullName>
    </recommendedName>
</protein>
<evidence type="ECO:0008006" key="12">
    <source>
        <dbReference type="Google" id="ProtNLM"/>
    </source>
</evidence>
<keyword evidence="5" id="KW-0539">Nucleus</keyword>
<evidence type="ECO:0000259" key="7">
    <source>
        <dbReference type="Pfam" id="PF07227"/>
    </source>
</evidence>
<feature type="domain" description="DUF7615" evidence="9">
    <location>
        <begin position="316"/>
        <end position="420"/>
    </location>
</feature>
<comment type="caution">
    <text evidence="10">The sequence shown here is derived from an EMBL/GenBank/DDBJ whole genome shotgun (WGS) entry which is preliminary data.</text>
</comment>
<dbReference type="GO" id="GO:0008270">
    <property type="term" value="F:zinc ion binding"/>
    <property type="evidence" value="ECO:0007669"/>
    <property type="project" value="UniProtKB-KW"/>
</dbReference>
<dbReference type="AlphaFoldDB" id="A0ABD3DM93"/>
<dbReference type="Pfam" id="PF23299">
    <property type="entry name" value="DUF7081"/>
    <property type="match status" value="1"/>
</dbReference>
<dbReference type="InterPro" id="IPR055508">
    <property type="entry name" value="DUF7081"/>
</dbReference>
<dbReference type="Pfam" id="PF24590">
    <property type="entry name" value="DUF7615"/>
    <property type="match status" value="1"/>
</dbReference>
<gene>
    <name evidence="10" type="ORF">CASFOL_012826</name>
</gene>
<sequence length="432" mass="48420">MASELQQDAMDVDSPGVSKDSPCGPQEKGLALYPVSANDSGQGLPYAPEDFPNQGDKWSWRVGKRIGASGYFSDRYTYAPNRKCFPSRPSLELLSNKLMFRSPMEIEEDTGEARCKAGNKSCSSLAVQQDDSFSKLMPCDICCNEPGFCRDCCCILCCRVIDKLSNGYIFIRCEANVEGSICGHSCHIDCALRAYMAGTVGGSIGLDAEYYCRRCDSITDLVLYVEKLVENRESVASEDEFEKILRVGVCVLRGSKKTSAVELLRRIELTRSKLNNGSCLEDIQKENVSADNAGPLPNKELQDYETGPQLSLKFDHRVESLLLEHEIDQTLDALRNSQKMEYNLAKERLSAQKRLMQNLYLQLDKERSELSSHGSSEDRDSLLNAVWIRVDQIKREASKLEKMKQVSKGFGKVPKRILDEKFGLDIELQESC</sequence>
<feature type="domain" description="Oberon-like PHD finger" evidence="7">
    <location>
        <begin position="118"/>
        <end position="250"/>
    </location>
</feature>
<evidence type="ECO:0000313" key="11">
    <source>
        <dbReference type="Proteomes" id="UP001632038"/>
    </source>
</evidence>
<dbReference type="Proteomes" id="UP001632038">
    <property type="component" value="Unassembled WGS sequence"/>
</dbReference>
<dbReference type="PANTHER" id="PTHR33345:SF6">
    <property type="entry name" value="OS03G0747200 PROTEIN"/>
    <property type="match status" value="1"/>
</dbReference>
<evidence type="ECO:0000259" key="8">
    <source>
        <dbReference type="Pfam" id="PF23299"/>
    </source>
</evidence>
<feature type="domain" description="DUF7081" evidence="8">
    <location>
        <begin position="34"/>
        <end position="107"/>
    </location>
</feature>
<evidence type="ECO:0000256" key="2">
    <source>
        <dbReference type="ARBA" id="ARBA00022723"/>
    </source>
</evidence>
<proteinExistence type="predicted"/>
<evidence type="ECO:0000259" key="9">
    <source>
        <dbReference type="Pfam" id="PF24590"/>
    </source>
</evidence>
<dbReference type="InterPro" id="IPR056034">
    <property type="entry name" value="DUF7615"/>
</dbReference>
<dbReference type="InterPro" id="IPR032881">
    <property type="entry name" value="Oberon-like_PHD"/>
</dbReference>
<dbReference type="PANTHER" id="PTHR33345">
    <property type="entry name" value="ADAPTER PROTEIN, PUTATIVE-RELATED"/>
    <property type="match status" value="1"/>
</dbReference>
<reference evidence="11" key="1">
    <citation type="journal article" date="2024" name="IScience">
        <title>Strigolactones Initiate the Formation of Haustorium-like Structures in Castilleja.</title>
        <authorList>
            <person name="Buerger M."/>
            <person name="Peterson D."/>
            <person name="Chory J."/>
        </authorList>
    </citation>
    <scope>NUCLEOTIDE SEQUENCE [LARGE SCALE GENOMIC DNA]</scope>
</reference>
<accession>A0ABD3DM93</accession>
<keyword evidence="11" id="KW-1185">Reference proteome</keyword>
<evidence type="ECO:0000313" key="10">
    <source>
        <dbReference type="EMBL" id="KAL3642011.1"/>
    </source>
</evidence>
<keyword evidence="4" id="KW-0862">Zinc</keyword>
<evidence type="ECO:0000256" key="4">
    <source>
        <dbReference type="ARBA" id="ARBA00022833"/>
    </source>
</evidence>
<evidence type="ECO:0000256" key="5">
    <source>
        <dbReference type="ARBA" id="ARBA00023242"/>
    </source>
</evidence>
<organism evidence="10 11">
    <name type="scientific">Castilleja foliolosa</name>
    <dbReference type="NCBI Taxonomy" id="1961234"/>
    <lineage>
        <taxon>Eukaryota</taxon>
        <taxon>Viridiplantae</taxon>
        <taxon>Streptophyta</taxon>
        <taxon>Embryophyta</taxon>
        <taxon>Tracheophyta</taxon>
        <taxon>Spermatophyta</taxon>
        <taxon>Magnoliopsida</taxon>
        <taxon>eudicotyledons</taxon>
        <taxon>Gunneridae</taxon>
        <taxon>Pentapetalae</taxon>
        <taxon>asterids</taxon>
        <taxon>lamiids</taxon>
        <taxon>Lamiales</taxon>
        <taxon>Orobanchaceae</taxon>
        <taxon>Pedicularideae</taxon>
        <taxon>Castillejinae</taxon>
        <taxon>Castilleja</taxon>
    </lineage>
</organism>
<dbReference type="Pfam" id="PF07227">
    <property type="entry name" value="PHD_Oberon"/>
    <property type="match status" value="1"/>
</dbReference>
<comment type="subcellular location">
    <subcellularLocation>
        <location evidence="1">Nucleus</location>
    </subcellularLocation>
</comment>